<protein>
    <submittedName>
        <fullName evidence="1">Uncharacterized protein</fullName>
    </submittedName>
</protein>
<reference evidence="1 2" key="1">
    <citation type="submission" date="2022-07" db="EMBL/GenBank/DDBJ databases">
        <title>Genome-wide signatures of adaptation to extreme environments.</title>
        <authorList>
            <person name="Cho C.H."/>
            <person name="Yoon H.S."/>
        </authorList>
    </citation>
    <scope>NUCLEOTIDE SEQUENCE [LARGE SCALE GENOMIC DNA]</scope>
    <source>
        <strain evidence="1 2">108.79 E11</strain>
    </source>
</reference>
<comment type="caution">
    <text evidence="1">The sequence shown here is derived from an EMBL/GenBank/DDBJ whole genome shotgun (WGS) entry which is preliminary data.</text>
</comment>
<proteinExistence type="predicted"/>
<accession>A0AAV9ILI9</accession>
<dbReference type="AlphaFoldDB" id="A0AAV9ILI9"/>
<evidence type="ECO:0000313" key="1">
    <source>
        <dbReference type="EMBL" id="KAK4528031.1"/>
    </source>
</evidence>
<dbReference type="EMBL" id="JANCYU010000059">
    <property type="protein sequence ID" value="KAK4528031.1"/>
    <property type="molecule type" value="Genomic_DNA"/>
</dbReference>
<keyword evidence="2" id="KW-1185">Reference proteome</keyword>
<gene>
    <name evidence="1" type="ORF">GAYE_SCF48G5965</name>
</gene>
<sequence length="182" mass="20825">MLLVDKVANAVPREDGRYLKTWILFKPVLHTESLRSEYQRLYALNSNRKSSRQSSHIHSCENAEYSFRQLEEIDCSPFLENSDISSFLPVRCSISIGSLKDMTYAFESCRSCRTSRNRSFSKAHLSVASSYQKFLSILSVRVNTEDKFIFPILLDRVPGITESYTVDHFMEGKELSTTGCAI</sequence>
<organism evidence="1 2">
    <name type="scientific">Galdieria yellowstonensis</name>
    <dbReference type="NCBI Taxonomy" id="3028027"/>
    <lineage>
        <taxon>Eukaryota</taxon>
        <taxon>Rhodophyta</taxon>
        <taxon>Bangiophyceae</taxon>
        <taxon>Galdieriales</taxon>
        <taxon>Galdieriaceae</taxon>
        <taxon>Galdieria</taxon>
    </lineage>
</organism>
<evidence type="ECO:0000313" key="2">
    <source>
        <dbReference type="Proteomes" id="UP001300502"/>
    </source>
</evidence>
<name>A0AAV9ILI9_9RHOD</name>
<dbReference type="Proteomes" id="UP001300502">
    <property type="component" value="Unassembled WGS sequence"/>
</dbReference>